<protein>
    <submittedName>
        <fullName evidence="1">Uncharacterized protein</fullName>
    </submittedName>
</protein>
<gene>
    <name evidence="1" type="ORF">A3864_19410</name>
</gene>
<dbReference type="AlphaFoldDB" id="A0AAX1Q533"/>
<name>A0AAX1Q533_9BACI</name>
<reference evidence="1 2" key="1">
    <citation type="submission" date="2016-03" db="EMBL/GenBank/DDBJ databases">
        <title>Comparison of Bacillus endophyticus and B. anthracis characteristics using whole genome sequence analysis and microbiological techniques.</title>
        <authorList>
            <person name="Lekota K.E."/>
            <person name="Mafofo J."/>
            <person name="Rees J."/>
            <person name="Muchadeyi F.C."/>
            <person name="Madoroba E."/>
            <person name="Van Heerden H."/>
        </authorList>
    </citation>
    <scope>NUCLEOTIDE SEQUENCE [LARGE SCALE GENOMIC DNA]</scope>
    <source>
        <strain evidence="1 2">3631_10C</strain>
    </source>
</reference>
<comment type="caution">
    <text evidence="1">The sequence shown here is derived from an EMBL/GenBank/DDBJ whole genome shotgun (WGS) entry which is preliminary data.</text>
</comment>
<sequence>MNNLIYIIFVSQHLDLKKEKIERSVMKFIGVGIKRYIHLYLIYGKFYLTDFFFIKIAELAKLLSNDVRTKTEKEEEQP</sequence>
<organism evidence="1 2">
    <name type="scientific">Priestia endophytica</name>
    <dbReference type="NCBI Taxonomy" id="135735"/>
    <lineage>
        <taxon>Bacteria</taxon>
        <taxon>Bacillati</taxon>
        <taxon>Bacillota</taxon>
        <taxon>Bacilli</taxon>
        <taxon>Bacillales</taxon>
        <taxon>Bacillaceae</taxon>
        <taxon>Priestia</taxon>
    </lineage>
</organism>
<evidence type="ECO:0000313" key="1">
    <source>
        <dbReference type="EMBL" id="RAS73308.1"/>
    </source>
</evidence>
<dbReference type="RefSeq" id="WP_111923089.1">
    <property type="nucleotide sequence ID" value="NZ_JBCMSM010000032.1"/>
</dbReference>
<dbReference type="EMBL" id="LVYK01000055">
    <property type="protein sequence ID" value="RAS73308.1"/>
    <property type="molecule type" value="Genomic_DNA"/>
</dbReference>
<evidence type="ECO:0000313" key="2">
    <source>
        <dbReference type="Proteomes" id="UP000250174"/>
    </source>
</evidence>
<accession>A0AAX1Q533</accession>
<proteinExistence type="predicted"/>
<dbReference type="Proteomes" id="UP000250174">
    <property type="component" value="Unassembled WGS sequence"/>
</dbReference>